<evidence type="ECO:0000256" key="1">
    <source>
        <dbReference type="SAM" id="MobiDB-lite"/>
    </source>
</evidence>
<sequence>MVDEYRIETSTDLILNPLNKRQTIITQSIEDDEVICLEGGFSYNKNAFEAALDNDEANLDDNSDFSSPYNIDGGPLFNTSCNKDSGSRSEETRMNQHVPIGENGKTGGENGKTTVAENVVADGKISGGNEKTDKGAHMLGDKISAAGSEKAAMPKHVTYGRRKKKTASQ</sequence>
<protein>
    <submittedName>
        <fullName evidence="2">Uncharacterized protein</fullName>
    </submittedName>
</protein>
<proteinExistence type="predicted"/>
<feature type="region of interest" description="Disordered" evidence="1">
    <location>
        <begin position="64"/>
        <end position="112"/>
    </location>
</feature>
<organism evidence="2 3">
    <name type="scientific">Panicum hallii var. hallii</name>
    <dbReference type="NCBI Taxonomy" id="1504633"/>
    <lineage>
        <taxon>Eukaryota</taxon>
        <taxon>Viridiplantae</taxon>
        <taxon>Streptophyta</taxon>
        <taxon>Embryophyta</taxon>
        <taxon>Tracheophyta</taxon>
        <taxon>Spermatophyta</taxon>
        <taxon>Magnoliopsida</taxon>
        <taxon>Liliopsida</taxon>
        <taxon>Poales</taxon>
        <taxon>Poaceae</taxon>
        <taxon>PACMAD clade</taxon>
        <taxon>Panicoideae</taxon>
        <taxon>Panicodae</taxon>
        <taxon>Paniceae</taxon>
        <taxon>Panicinae</taxon>
        <taxon>Panicum</taxon>
        <taxon>Panicum sect. Panicum</taxon>
    </lineage>
</organism>
<name>A0A2T7F7E8_9POAL</name>
<gene>
    <name evidence="2" type="ORF">GQ55_1G254500</name>
</gene>
<accession>A0A2T7F7E8</accession>
<evidence type="ECO:0000313" key="2">
    <source>
        <dbReference type="EMBL" id="PUZ75986.1"/>
    </source>
</evidence>
<feature type="compositionally biased region" description="Basic and acidic residues" evidence="1">
    <location>
        <begin position="85"/>
        <end position="94"/>
    </location>
</feature>
<dbReference type="Gramene" id="PUZ75986">
    <property type="protein sequence ID" value="PUZ75986"/>
    <property type="gene ID" value="GQ55_1G254500"/>
</dbReference>
<keyword evidence="3" id="KW-1185">Reference proteome</keyword>
<dbReference type="Proteomes" id="UP000244336">
    <property type="component" value="Chromosome 1"/>
</dbReference>
<evidence type="ECO:0000313" key="3">
    <source>
        <dbReference type="Proteomes" id="UP000244336"/>
    </source>
</evidence>
<feature type="region of interest" description="Disordered" evidence="1">
    <location>
        <begin position="147"/>
        <end position="169"/>
    </location>
</feature>
<dbReference type="AlphaFoldDB" id="A0A2T7F7E8"/>
<feature type="compositionally biased region" description="Basic residues" evidence="1">
    <location>
        <begin position="158"/>
        <end position="169"/>
    </location>
</feature>
<reference evidence="2 3" key="1">
    <citation type="submission" date="2018-04" db="EMBL/GenBank/DDBJ databases">
        <title>WGS assembly of Panicum hallii var. hallii HAL2.</title>
        <authorList>
            <person name="Lovell J."/>
            <person name="Jenkins J."/>
            <person name="Lowry D."/>
            <person name="Mamidi S."/>
            <person name="Sreedasyam A."/>
            <person name="Weng X."/>
            <person name="Barry K."/>
            <person name="Bonette J."/>
            <person name="Campitelli B."/>
            <person name="Daum C."/>
            <person name="Gordon S."/>
            <person name="Gould B."/>
            <person name="Lipzen A."/>
            <person name="MacQueen A."/>
            <person name="Palacio-Mejia J."/>
            <person name="Plott C."/>
            <person name="Shakirov E."/>
            <person name="Shu S."/>
            <person name="Yoshinaga Y."/>
            <person name="Zane M."/>
            <person name="Rokhsar D."/>
            <person name="Grimwood J."/>
            <person name="Schmutz J."/>
            <person name="Juenger T."/>
        </authorList>
    </citation>
    <scope>NUCLEOTIDE SEQUENCE [LARGE SCALE GENOMIC DNA]</scope>
    <source>
        <strain evidence="3">cv. HAL2</strain>
    </source>
</reference>
<dbReference type="EMBL" id="CM009749">
    <property type="protein sequence ID" value="PUZ75986.1"/>
    <property type="molecule type" value="Genomic_DNA"/>
</dbReference>